<reference evidence="1" key="2">
    <citation type="submission" date="2024-07" db="EMBL/GenBank/DDBJ databases">
        <title>Streptomyces haneummycinica sp. nov., a new antibiotic-producing actinobacterium isolated from marine sediment.</title>
        <authorList>
            <person name="Uemura M."/>
            <person name="Hamada M."/>
            <person name="Hirano S."/>
            <person name="Kobayashi K."/>
            <person name="Ohshiro T."/>
            <person name="Kobayashi T."/>
            <person name="Terahara T."/>
        </authorList>
    </citation>
    <scope>NUCLEOTIDE SEQUENCE</scope>
    <source>
        <strain evidence="1">KM77-8</strain>
    </source>
</reference>
<protein>
    <submittedName>
        <fullName evidence="1">Uncharacterized protein</fullName>
    </submittedName>
</protein>
<name>A0AAT9HB29_9ACTN</name>
<gene>
    <name evidence="1" type="ORF">SHKM778_09780</name>
</gene>
<organism evidence="1">
    <name type="scientific">Streptomyces haneummycinicus</name>
    <dbReference type="NCBI Taxonomy" id="3074435"/>
    <lineage>
        <taxon>Bacteria</taxon>
        <taxon>Bacillati</taxon>
        <taxon>Actinomycetota</taxon>
        <taxon>Actinomycetes</taxon>
        <taxon>Kitasatosporales</taxon>
        <taxon>Streptomycetaceae</taxon>
        <taxon>Streptomyces</taxon>
    </lineage>
</organism>
<accession>A0AAT9HB29</accession>
<reference evidence="1" key="1">
    <citation type="submission" date="2024-06" db="EMBL/GenBank/DDBJ databases">
        <authorList>
            <consortium name="consrtm"/>
            <person name="Uemura M."/>
            <person name="Terahara T."/>
        </authorList>
    </citation>
    <scope>NUCLEOTIDE SEQUENCE</scope>
    <source>
        <strain evidence="1">KM77-8</strain>
    </source>
</reference>
<dbReference type="EMBL" id="AP035768">
    <property type="protein sequence ID" value="BFO14590.1"/>
    <property type="molecule type" value="Genomic_DNA"/>
</dbReference>
<dbReference type="AlphaFoldDB" id="A0AAT9HB29"/>
<evidence type="ECO:0000313" key="1">
    <source>
        <dbReference type="EMBL" id="BFO14590.1"/>
    </source>
</evidence>
<proteinExistence type="predicted"/>
<sequence>MFSIRSRKHWVFQYVPRDRDDDFGWKPVGDVIAMVYLGFLNFTVSSSPWPTSFREPR</sequence>